<name>A0A212CQD6_CEREH</name>
<dbReference type="AlphaFoldDB" id="A0A212CQD6"/>
<organism evidence="1 2">
    <name type="scientific">Cervus elaphus hippelaphus</name>
    <name type="common">European red deer</name>
    <dbReference type="NCBI Taxonomy" id="46360"/>
    <lineage>
        <taxon>Eukaryota</taxon>
        <taxon>Metazoa</taxon>
        <taxon>Chordata</taxon>
        <taxon>Craniata</taxon>
        <taxon>Vertebrata</taxon>
        <taxon>Euteleostomi</taxon>
        <taxon>Mammalia</taxon>
        <taxon>Eutheria</taxon>
        <taxon>Laurasiatheria</taxon>
        <taxon>Artiodactyla</taxon>
        <taxon>Ruminantia</taxon>
        <taxon>Pecora</taxon>
        <taxon>Cervidae</taxon>
        <taxon>Cervinae</taxon>
        <taxon>Cervus</taxon>
    </lineage>
</organism>
<keyword evidence="2" id="KW-1185">Reference proteome</keyword>
<accession>A0A212CQD6</accession>
<comment type="caution">
    <text evidence="1">The sequence shown here is derived from an EMBL/GenBank/DDBJ whole genome shotgun (WGS) entry which is preliminary data.</text>
</comment>
<evidence type="ECO:0000313" key="2">
    <source>
        <dbReference type="Proteomes" id="UP000242450"/>
    </source>
</evidence>
<protein>
    <submittedName>
        <fullName evidence="1">Uncharacterized protein</fullName>
    </submittedName>
</protein>
<gene>
    <name evidence="1" type="ORF">Celaphus_00008386</name>
</gene>
<dbReference type="EMBL" id="MKHE01000015">
    <property type="protein sequence ID" value="OWK08095.1"/>
    <property type="molecule type" value="Genomic_DNA"/>
</dbReference>
<sequence>MEEFFSTLGSLTVGAKGARALNLKRSQSLCSWTWASVVPGEPARAGESSPDTRLGAQAPLGIWRLLRPCKGWKSSRCPMGGMAWRSLEKPSTVTCCPLRGPGPSSAAEPEAVSHSSAGVLHSLLLPPRFVQVDEH</sequence>
<reference evidence="1 2" key="1">
    <citation type="journal article" date="2018" name="Mol. Genet. Genomics">
        <title>The red deer Cervus elaphus genome CerEla1.0: sequencing, annotating, genes, and chromosomes.</title>
        <authorList>
            <person name="Bana N.A."/>
            <person name="Nyiri A."/>
            <person name="Nagy J."/>
            <person name="Frank K."/>
            <person name="Nagy T."/>
            <person name="Steger V."/>
            <person name="Schiller M."/>
            <person name="Lakatos P."/>
            <person name="Sugar L."/>
            <person name="Horn P."/>
            <person name="Barta E."/>
            <person name="Orosz L."/>
        </authorList>
    </citation>
    <scope>NUCLEOTIDE SEQUENCE [LARGE SCALE GENOMIC DNA]</scope>
    <source>
        <strain evidence="1">Hungarian</strain>
    </source>
</reference>
<evidence type="ECO:0000313" key="1">
    <source>
        <dbReference type="EMBL" id="OWK08095.1"/>
    </source>
</evidence>
<dbReference type="Proteomes" id="UP000242450">
    <property type="component" value="Chromosome 15"/>
</dbReference>
<proteinExistence type="predicted"/>